<evidence type="ECO:0000313" key="3">
    <source>
        <dbReference type="Proteomes" id="UP000198668"/>
    </source>
</evidence>
<evidence type="ECO:0000256" key="1">
    <source>
        <dbReference type="SAM" id="Phobius"/>
    </source>
</evidence>
<keyword evidence="3" id="KW-1185">Reference proteome</keyword>
<keyword evidence="1" id="KW-0472">Membrane</keyword>
<gene>
    <name evidence="2" type="ORF">SAMN04489868_1292</name>
</gene>
<sequence length="35" mass="4111">MRQKLSNKMKRNWENRKWYLIGALSAGILSLLFGS</sequence>
<name>A0A1I3D580_9LACT</name>
<protein>
    <submittedName>
        <fullName evidence="2">Uncharacterized protein</fullName>
    </submittedName>
</protein>
<keyword evidence="1" id="KW-0812">Transmembrane</keyword>
<evidence type="ECO:0000313" key="2">
    <source>
        <dbReference type="EMBL" id="SFH81748.1"/>
    </source>
</evidence>
<dbReference type="AlphaFoldDB" id="A0A1I3D580"/>
<reference evidence="2 3" key="1">
    <citation type="submission" date="2016-10" db="EMBL/GenBank/DDBJ databases">
        <authorList>
            <person name="de Groot N.N."/>
        </authorList>
    </citation>
    <scope>NUCLEOTIDE SEQUENCE [LARGE SCALE GENOMIC DNA]</scope>
    <source>
        <strain evidence="2 3">DSM 27630</strain>
    </source>
</reference>
<dbReference type="EMBL" id="FOQE01000029">
    <property type="protein sequence ID" value="SFH81748.1"/>
    <property type="molecule type" value="Genomic_DNA"/>
</dbReference>
<feature type="transmembrane region" description="Helical" evidence="1">
    <location>
        <begin position="18"/>
        <end position="34"/>
    </location>
</feature>
<keyword evidence="1" id="KW-1133">Transmembrane helix</keyword>
<proteinExistence type="predicted"/>
<organism evidence="2 3">
    <name type="scientific">Pisciglobus halotolerans</name>
    <dbReference type="NCBI Taxonomy" id="745365"/>
    <lineage>
        <taxon>Bacteria</taxon>
        <taxon>Bacillati</taxon>
        <taxon>Bacillota</taxon>
        <taxon>Bacilli</taxon>
        <taxon>Lactobacillales</taxon>
        <taxon>Carnobacteriaceae</taxon>
    </lineage>
</organism>
<accession>A0A1I3D580</accession>
<dbReference type="Proteomes" id="UP000198668">
    <property type="component" value="Unassembled WGS sequence"/>
</dbReference>